<dbReference type="RefSeq" id="WP_044569585.1">
    <property type="nucleotide sequence ID" value="NZ_BAABDR010000068.1"/>
</dbReference>
<keyword evidence="1" id="KW-0732">Signal</keyword>
<feature type="signal peptide" evidence="1">
    <location>
        <begin position="1"/>
        <end position="32"/>
    </location>
</feature>
<evidence type="ECO:0000313" key="2">
    <source>
        <dbReference type="EMBL" id="CDR06213.1"/>
    </source>
</evidence>
<dbReference type="HOGENOM" id="CLU_111512_1_0_11"/>
<dbReference type="AlphaFoldDB" id="A0A060ZJP6"/>
<organism evidence="2">
    <name type="scientific">Streptomyces iranensis</name>
    <dbReference type="NCBI Taxonomy" id="576784"/>
    <lineage>
        <taxon>Bacteria</taxon>
        <taxon>Bacillati</taxon>
        <taxon>Actinomycetota</taxon>
        <taxon>Actinomycetes</taxon>
        <taxon>Kitasatosporales</taxon>
        <taxon>Streptomycetaceae</taxon>
        <taxon>Streptomyces</taxon>
        <taxon>Streptomyces violaceusniger group</taxon>
    </lineage>
</organism>
<reference evidence="3 4" key="2">
    <citation type="submission" date="2021-03" db="EMBL/GenBank/DDBJ databases">
        <title>Genomic Encyclopedia of Type Strains, Phase IV (KMG-IV): sequencing the most valuable type-strain genomes for metagenomic binning, comparative biology and taxonomic classification.</title>
        <authorList>
            <person name="Goeker M."/>
        </authorList>
    </citation>
    <scope>NUCLEOTIDE SEQUENCE [LARGE SCALE GENOMIC DNA]</scope>
    <source>
        <strain evidence="3 4">DSM 41954</strain>
    </source>
</reference>
<feature type="chain" id="PRO_5039582992" description="Lipoprotein" evidence="1">
    <location>
        <begin position="33"/>
        <end position="165"/>
    </location>
</feature>
<protein>
    <recommendedName>
        <fullName evidence="5">Lipoprotein</fullName>
    </recommendedName>
</protein>
<reference evidence="2" key="1">
    <citation type="submission" date="2014-05" db="EMBL/GenBank/DDBJ databases">
        <authorList>
            <person name="Horn Fabian"/>
        </authorList>
    </citation>
    <scope>NUCLEOTIDE SEQUENCE</scope>
</reference>
<evidence type="ECO:0000256" key="1">
    <source>
        <dbReference type="SAM" id="SignalP"/>
    </source>
</evidence>
<sequence>MNSAHRSLTRRLVPLSAAVVLALVPVAGCSFTGDSDDTKALAVPTPAPQAAAICRALHKKLPHAVNGLKRGTAEPASDYTAVWGDPAVQLRCGVPRPEAMGSKTASAEVNGVEWLPEKRDGGYRFTTVLRRAYVEVTVPGKYSPEINPLLDLARAVKKTVPKGVA</sequence>
<name>A0A060ZJP6_9ACTN</name>
<evidence type="ECO:0000313" key="4">
    <source>
        <dbReference type="Proteomes" id="UP000756710"/>
    </source>
</evidence>
<keyword evidence="4" id="KW-1185">Reference proteome</keyword>
<dbReference type="EMBL" id="LK022848">
    <property type="protein sequence ID" value="CDR06213.1"/>
    <property type="molecule type" value="Genomic_DNA"/>
</dbReference>
<dbReference type="Proteomes" id="UP000756710">
    <property type="component" value="Unassembled WGS sequence"/>
</dbReference>
<accession>A0A060ZJP6</accession>
<proteinExistence type="predicted"/>
<evidence type="ECO:0008006" key="5">
    <source>
        <dbReference type="Google" id="ProtNLM"/>
    </source>
</evidence>
<dbReference type="Pfam" id="PF12028">
    <property type="entry name" value="DUF3515"/>
    <property type="match status" value="1"/>
</dbReference>
<gene>
    <name evidence="3" type="ORF">J2Z30_001762</name>
    <name evidence="2" type="ORF">SIRAN3123</name>
</gene>
<dbReference type="InterPro" id="IPR021903">
    <property type="entry name" value="DUF3515"/>
</dbReference>
<dbReference type="EMBL" id="JAGGLR010000004">
    <property type="protein sequence ID" value="MBP2060760.1"/>
    <property type="molecule type" value="Genomic_DNA"/>
</dbReference>
<evidence type="ECO:0000313" key="3">
    <source>
        <dbReference type="EMBL" id="MBP2060760.1"/>
    </source>
</evidence>